<evidence type="ECO:0000313" key="2">
    <source>
        <dbReference type="Proteomes" id="UP000195897"/>
    </source>
</evidence>
<gene>
    <name evidence="1" type="ORF">B5F17_05290</name>
</gene>
<accession>A0A1Y4LH31</accession>
<reference evidence="2" key="1">
    <citation type="submission" date="2017-04" db="EMBL/GenBank/DDBJ databases">
        <title>Function of individual gut microbiota members based on whole genome sequencing of pure cultures obtained from chicken caecum.</title>
        <authorList>
            <person name="Medvecky M."/>
            <person name="Cejkova D."/>
            <person name="Polansky O."/>
            <person name="Karasova D."/>
            <person name="Kubasova T."/>
            <person name="Cizek A."/>
            <person name="Rychlik I."/>
        </authorList>
    </citation>
    <scope>NUCLEOTIDE SEQUENCE [LARGE SCALE GENOMIC DNA]</scope>
    <source>
        <strain evidence="2">An180</strain>
    </source>
</reference>
<dbReference type="EMBL" id="NFKK01000004">
    <property type="protein sequence ID" value="OUP53422.1"/>
    <property type="molecule type" value="Genomic_DNA"/>
</dbReference>
<comment type="caution">
    <text evidence="1">The sequence shown here is derived from an EMBL/GenBank/DDBJ whole genome shotgun (WGS) entry which is preliminary data.</text>
</comment>
<proteinExistence type="predicted"/>
<evidence type="ECO:0000313" key="1">
    <source>
        <dbReference type="EMBL" id="OUP53422.1"/>
    </source>
</evidence>
<dbReference type="Proteomes" id="UP000195897">
    <property type="component" value="Unassembled WGS sequence"/>
</dbReference>
<sequence length="114" mass="12637">MTMQQALEQLARRWPTAHGDDEALPLVLQAENIARAEVLGQQPLTEAPDGALSIPAPYDMAYVHFAAALLAQMDGVYDRYNAELALYNGLYETWARAHRRENLPPRGAEVVAYG</sequence>
<dbReference type="AlphaFoldDB" id="A0A1Y4LH31"/>
<organism evidence="1 2">
    <name type="scientific">Butyricicoccus pullicaecorum</name>
    <dbReference type="NCBI Taxonomy" id="501571"/>
    <lineage>
        <taxon>Bacteria</taxon>
        <taxon>Bacillati</taxon>
        <taxon>Bacillota</taxon>
        <taxon>Clostridia</taxon>
        <taxon>Eubacteriales</taxon>
        <taxon>Butyricicoccaceae</taxon>
        <taxon>Butyricicoccus</taxon>
    </lineage>
</organism>
<protein>
    <submittedName>
        <fullName evidence="1">Uncharacterized protein</fullName>
    </submittedName>
</protein>
<dbReference type="RefSeq" id="WP_087371583.1">
    <property type="nucleotide sequence ID" value="NZ_NFKK01000004.1"/>
</dbReference>
<name>A0A1Y4LH31_9FIRM</name>